<feature type="transmembrane region" description="Helical" evidence="13">
    <location>
        <begin position="776"/>
        <end position="796"/>
    </location>
</feature>
<keyword evidence="8" id="KW-0460">Magnesium</keyword>
<gene>
    <name evidence="16" type="ORF">EOJ36_00890</name>
</gene>
<dbReference type="InterPro" id="IPR036163">
    <property type="entry name" value="HMA_dom_sf"/>
</dbReference>
<proteinExistence type="inferred from homology"/>
<dbReference type="Pfam" id="PF12156">
    <property type="entry name" value="ATPase-cat_bd"/>
    <property type="match status" value="1"/>
</dbReference>
<evidence type="ECO:0000256" key="1">
    <source>
        <dbReference type="ARBA" id="ARBA00004651"/>
    </source>
</evidence>
<keyword evidence="16" id="KW-0378">Hydrolase</keyword>
<dbReference type="SUPFAM" id="SSF55008">
    <property type="entry name" value="HMA, heavy metal-associated domain"/>
    <property type="match status" value="1"/>
</dbReference>
<evidence type="ECO:0000313" key="16">
    <source>
        <dbReference type="EMBL" id="RVU26581.1"/>
    </source>
</evidence>
<evidence type="ECO:0000256" key="4">
    <source>
        <dbReference type="ARBA" id="ARBA00022475"/>
    </source>
</evidence>
<comment type="similarity">
    <text evidence="2">Belongs to the cation transport ATPase (P-type) (TC 3.A.3) family. Type IB subfamily.</text>
</comment>
<dbReference type="CDD" id="cd20805">
    <property type="entry name" value="C1_DGK_rpt2"/>
    <property type="match status" value="1"/>
</dbReference>
<dbReference type="InterPro" id="IPR023214">
    <property type="entry name" value="HAD_sf"/>
</dbReference>
<comment type="caution">
    <text evidence="16">The sequence shown here is derived from an EMBL/GenBank/DDBJ whole genome shotgun (WGS) entry which is preliminary data.</text>
</comment>
<dbReference type="NCBIfam" id="TIGR01494">
    <property type="entry name" value="ATPase_P-type"/>
    <property type="match status" value="1"/>
</dbReference>
<dbReference type="RefSeq" id="WP_127802133.1">
    <property type="nucleotide sequence ID" value="NZ_SACY01000001.1"/>
</dbReference>
<keyword evidence="12 13" id="KW-0472">Membrane</keyword>
<evidence type="ECO:0000259" key="14">
    <source>
        <dbReference type="Pfam" id="PF00122"/>
    </source>
</evidence>
<evidence type="ECO:0000256" key="2">
    <source>
        <dbReference type="ARBA" id="ARBA00006024"/>
    </source>
</evidence>
<evidence type="ECO:0000313" key="17">
    <source>
        <dbReference type="Proteomes" id="UP000282832"/>
    </source>
</evidence>
<dbReference type="InterPro" id="IPR023299">
    <property type="entry name" value="ATPase_P-typ_cyto_dom_N"/>
</dbReference>
<keyword evidence="5" id="KW-0597">Phosphoprotein</keyword>
<evidence type="ECO:0000256" key="10">
    <source>
        <dbReference type="ARBA" id="ARBA00022989"/>
    </source>
</evidence>
<keyword evidence="7" id="KW-0479">Metal-binding</keyword>
<dbReference type="InterPro" id="IPR001757">
    <property type="entry name" value="P_typ_ATPase"/>
</dbReference>
<feature type="domain" description="Putative metal-binding" evidence="15">
    <location>
        <begin position="13"/>
        <end position="83"/>
    </location>
</feature>
<feature type="transmembrane region" description="Helical" evidence="13">
    <location>
        <begin position="176"/>
        <end position="195"/>
    </location>
</feature>
<dbReference type="AlphaFoldDB" id="A0A437PWF0"/>
<protein>
    <submittedName>
        <fullName evidence="16">HAD family hydrolase</fullName>
    </submittedName>
</protein>
<evidence type="ECO:0000256" key="7">
    <source>
        <dbReference type="ARBA" id="ARBA00022723"/>
    </source>
</evidence>
<dbReference type="SUPFAM" id="SSF81653">
    <property type="entry name" value="Calcium ATPase, transduction domain A"/>
    <property type="match status" value="1"/>
</dbReference>
<dbReference type="Proteomes" id="UP000282832">
    <property type="component" value="Unassembled WGS sequence"/>
</dbReference>
<dbReference type="SUPFAM" id="SSF81665">
    <property type="entry name" value="Calcium ATPase, transmembrane domain M"/>
    <property type="match status" value="1"/>
</dbReference>
<keyword evidence="11" id="KW-0406">Ion transport</keyword>
<evidence type="ECO:0000256" key="3">
    <source>
        <dbReference type="ARBA" id="ARBA00022448"/>
    </source>
</evidence>
<evidence type="ECO:0000256" key="5">
    <source>
        <dbReference type="ARBA" id="ARBA00022553"/>
    </source>
</evidence>
<dbReference type="GO" id="GO:0005886">
    <property type="term" value="C:plasma membrane"/>
    <property type="evidence" value="ECO:0007669"/>
    <property type="project" value="UniProtKB-SubCell"/>
</dbReference>
<dbReference type="GO" id="GO:0005524">
    <property type="term" value="F:ATP binding"/>
    <property type="evidence" value="ECO:0007669"/>
    <property type="project" value="InterPro"/>
</dbReference>
<comment type="subcellular location">
    <subcellularLocation>
        <location evidence="1">Cell membrane</location>
        <topology evidence="1">Multi-pass membrane protein</topology>
    </subcellularLocation>
</comment>
<dbReference type="EMBL" id="SACY01000001">
    <property type="protein sequence ID" value="RVU26581.1"/>
    <property type="molecule type" value="Genomic_DNA"/>
</dbReference>
<evidence type="ECO:0000256" key="9">
    <source>
        <dbReference type="ARBA" id="ARBA00022967"/>
    </source>
</evidence>
<accession>A0A437PWF0</accession>
<dbReference type="Gene3D" id="3.40.50.1000">
    <property type="entry name" value="HAD superfamily/HAD-like"/>
    <property type="match status" value="1"/>
</dbReference>
<dbReference type="Pfam" id="PF00702">
    <property type="entry name" value="Hydrolase"/>
    <property type="match status" value="1"/>
</dbReference>
<dbReference type="GO" id="GO:0055070">
    <property type="term" value="P:copper ion homeostasis"/>
    <property type="evidence" value="ECO:0007669"/>
    <property type="project" value="TreeGrafter"/>
</dbReference>
<evidence type="ECO:0000256" key="13">
    <source>
        <dbReference type="SAM" id="Phobius"/>
    </source>
</evidence>
<keyword evidence="10 13" id="KW-1133">Transmembrane helix</keyword>
<dbReference type="InterPro" id="IPR059000">
    <property type="entry name" value="ATPase_P-type_domA"/>
</dbReference>
<dbReference type="GO" id="GO:0016887">
    <property type="term" value="F:ATP hydrolysis activity"/>
    <property type="evidence" value="ECO:0007669"/>
    <property type="project" value="InterPro"/>
</dbReference>
<keyword evidence="6 13" id="KW-0812">Transmembrane</keyword>
<keyword evidence="17" id="KW-1185">Reference proteome</keyword>
<name>A0A437PWF0_9BACT</name>
<reference evidence="16 17" key="1">
    <citation type="submission" date="2019-01" db="EMBL/GenBank/DDBJ databases">
        <authorList>
            <person name="Chen W.-M."/>
        </authorList>
    </citation>
    <scope>NUCLEOTIDE SEQUENCE [LARGE SCALE GENOMIC DNA]</scope>
    <source>
        <strain evidence="16 17">FSY-15</strain>
    </source>
</reference>
<feature type="transmembrane region" description="Helical" evidence="13">
    <location>
        <begin position="750"/>
        <end position="770"/>
    </location>
</feature>
<sequence>MNHQSKITLEKAQCFHCGEVCQEEPIIFDQKDFCCSGCQKVYELLHDKDLMDYYTCDVNPGISPSTHQFEFLDSPQFRNRLITFANNEFSKLTFYLPSIHCRSCLYLLENLHKLNENVIKSQLNFGKKELTVWFKEKDLSIGQLANLLSKIGYEPLIQSEDEATSKRNNVFVDKKLLLKLGIAGFCTGNIMLFSFPEYLGLDDPKLAVWFGYLNLFLGSISVFYAASDYFSNVWSHLKLKKLTIEAPVLLGIVVGYSRSAYEIISHHGAGYMDSVTGLIFFLLVGKWFQQKSFDFLSFNRNYTSYFPMSVSKWINKSEIQIPLAELKVGDRLLIRNQEIIPADSILRKGSGKLDYSFVTGESDFIEIKEGNSLFAGGRHTGEMIEIEVIKDLQHSQLTQLWEQNSFKNPLYKTENWENFANKTGMYFTILLFTLAISVGVYWGIVNPKIWSNAVVSVLIIACPCALAISYPFALGHGMRWLSKFNLYFKNTQSLERFANIDTIVFDKTGTLTLHKEQSPKIHFTRGLLPEEWNVLYSLSLQSTHPLSRQLKKYIEQLGYSERVFISNFKELTAKGLQGKWNSTLYQIGSPKWLGVPKEEPEDYFHSESRIYIKIGDEFIGFMDFPWENREGIEALLHNLRMNYELYLLSGDKKQAAGPLSDWFPGESHIHFEMSPMEKMEFIQSLQKSGKKVLMVGDGLNDAGALREASVGIAVSENHLQFTPASDAILNGKNVKYLAKYLTFAQFGMKVIKYSFALSVIYNLFGLSFAVQGTLSPIVAAILMPVNSLSMLLIATLGMNFKGRKMQNLIDVSSLRPNN</sequence>
<dbReference type="PRINTS" id="PR00119">
    <property type="entry name" value="CATATPASE"/>
</dbReference>
<keyword evidence="4" id="KW-1003">Cell membrane</keyword>
<dbReference type="InterPro" id="IPR023298">
    <property type="entry name" value="ATPase_P-typ_TM_dom_sf"/>
</dbReference>
<dbReference type="PANTHER" id="PTHR43520:SF5">
    <property type="entry name" value="CATION-TRANSPORTING P-TYPE ATPASE-RELATED"/>
    <property type="match status" value="1"/>
</dbReference>
<dbReference type="Pfam" id="PF00122">
    <property type="entry name" value="E1-E2_ATPase"/>
    <property type="match status" value="1"/>
</dbReference>
<dbReference type="InterPro" id="IPR018303">
    <property type="entry name" value="ATPase_P-typ_P_site"/>
</dbReference>
<dbReference type="PANTHER" id="PTHR43520">
    <property type="entry name" value="ATP7, ISOFORM B"/>
    <property type="match status" value="1"/>
</dbReference>
<feature type="transmembrane region" description="Helical" evidence="13">
    <location>
        <begin position="425"/>
        <end position="444"/>
    </location>
</feature>
<feature type="transmembrane region" description="Helical" evidence="13">
    <location>
        <begin position="207"/>
        <end position="227"/>
    </location>
</feature>
<dbReference type="Gene3D" id="3.40.1110.10">
    <property type="entry name" value="Calcium-transporting ATPase, cytoplasmic domain N"/>
    <property type="match status" value="1"/>
</dbReference>
<feature type="domain" description="P-type ATPase A" evidence="14">
    <location>
        <begin position="308"/>
        <end position="402"/>
    </location>
</feature>
<evidence type="ECO:0000256" key="11">
    <source>
        <dbReference type="ARBA" id="ARBA00023065"/>
    </source>
</evidence>
<organism evidence="16 17">
    <name type="scientific">Sandaracinomonas limnophila</name>
    <dbReference type="NCBI Taxonomy" id="1862386"/>
    <lineage>
        <taxon>Bacteria</taxon>
        <taxon>Pseudomonadati</taxon>
        <taxon>Bacteroidota</taxon>
        <taxon>Cytophagia</taxon>
        <taxon>Cytophagales</taxon>
        <taxon>Flectobacillaceae</taxon>
        <taxon>Sandaracinomonas</taxon>
    </lineage>
</organism>
<keyword evidence="9" id="KW-1278">Translocase</keyword>
<feature type="transmembrane region" description="Helical" evidence="13">
    <location>
        <begin position="450"/>
        <end position="473"/>
    </location>
</feature>
<evidence type="ECO:0000256" key="8">
    <source>
        <dbReference type="ARBA" id="ARBA00022842"/>
    </source>
</evidence>
<dbReference type="GO" id="GO:0043682">
    <property type="term" value="F:P-type divalent copper transporter activity"/>
    <property type="evidence" value="ECO:0007669"/>
    <property type="project" value="TreeGrafter"/>
</dbReference>
<dbReference type="SUPFAM" id="SSF56784">
    <property type="entry name" value="HAD-like"/>
    <property type="match status" value="1"/>
</dbReference>
<evidence type="ECO:0000256" key="6">
    <source>
        <dbReference type="ARBA" id="ARBA00022692"/>
    </source>
</evidence>
<dbReference type="InterPro" id="IPR008250">
    <property type="entry name" value="ATPase_P-typ_transduc_dom_A_sf"/>
</dbReference>
<dbReference type="PRINTS" id="PR00943">
    <property type="entry name" value="CUATPASE"/>
</dbReference>
<dbReference type="Gene3D" id="2.70.150.10">
    <property type="entry name" value="Calcium-transporting ATPase, cytoplasmic transduction domain A"/>
    <property type="match status" value="1"/>
</dbReference>
<dbReference type="OrthoDB" id="909834at2"/>
<dbReference type="InterPro" id="IPR036412">
    <property type="entry name" value="HAD-like_sf"/>
</dbReference>
<keyword evidence="3" id="KW-0813">Transport</keyword>
<dbReference type="InterPro" id="IPR021993">
    <property type="entry name" value="ATPase-cat-bd"/>
</dbReference>
<evidence type="ECO:0000256" key="12">
    <source>
        <dbReference type="ARBA" id="ARBA00023136"/>
    </source>
</evidence>
<dbReference type="GO" id="GO:0005507">
    <property type="term" value="F:copper ion binding"/>
    <property type="evidence" value="ECO:0007669"/>
    <property type="project" value="TreeGrafter"/>
</dbReference>
<dbReference type="PROSITE" id="PS00154">
    <property type="entry name" value="ATPASE_E1_E2"/>
    <property type="match status" value="1"/>
</dbReference>
<evidence type="ECO:0000259" key="15">
    <source>
        <dbReference type="Pfam" id="PF12156"/>
    </source>
</evidence>